<organism evidence="2 3">
    <name type="scientific">Trichococcus palustris</name>
    <dbReference type="NCBI Taxonomy" id="140314"/>
    <lineage>
        <taxon>Bacteria</taxon>
        <taxon>Bacillati</taxon>
        <taxon>Bacillota</taxon>
        <taxon>Bacilli</taxon>
        <taxon>Lactobacillales</taxon>
        <taxon>Carnobacteriaceae</taxon>
        <taxon>Trichococcus</taxon>
    </lineage>
</organism>
<dbReference type="SUPFAM" id="SSF55846">
    <property type="entry name" value="N-acetylmuramoyl-L-alanine amidase-like"/>
    <property type="match status" value="1"/>
</dbReference>
<name>A0A143YBH3_9LACT</name>
<dbReference type="RefSeq" id="WP_087031002.1">
    <property type="nucleotide sequence ID" value="NZ_FJNE01000002.1"/>
</dbReference>
<dbReference type="Gene3D" id="2.30.30.170">
    <property type="match status" value="1"/>
</dbReference>
<feature type="domain" description="N-acetylmuramoyl-L-alanine amidase" evidence="1">
    <location>
        <begin position="18"/>
        <end position="157"/>
    </location>
</feature>
<dbReference type="GO" id="GO:0008745">
    <property type="term" value="F:N-acetylmuramoyl-L-alanine amidase activity"/>
    <property type="evidence" value="ECO:0007669"/>
    <property type="project" value="InterPro"/>
</dbReference>
<dbReference type="SUPFAM" id="SSF82057">
    <property type="entry name" value="Prokaryotic SH3-related domain"/>
    <property type="match status" value="1"/>
</dbReference>
<dbReference type="InterPro" id="IPR002502">
    <property type="entry name" value="Amidase_domain"/>
</dbReference>
<evidence type="ECO:0000259" key="1">
    <source>
        <dbReference type="SMART" id="SM00644"/>
    </source>
</evidence>
<proteinExistence type="predicted"/>
<evidence type="ECO:0000313" key="2">
    <source>
        <dbReference type="EMBL" id="CZQ84671.1"/>
    </source>
</evidence>
<dbReference type="SMART" id="SM00644">
    <property type="entry name" value="Ami_2"/>
    <property type="match status" value="1"/>
</dbReference>
<dbReference type="InterPro" id="IPR036505">
    <property type="entry name" value="Amidase/PGRP_sf"/>
</dbReference>
<dbReference type="Gene3D" id="3.40.80.10">
    <property type="entry name" value="Peptidoglycan recognition protein-like"/>
    <property type="match status" value="1"/>
</dbReference>
<dbReference type="Proteomes" id="UP000242754">
    <property type="component" value="Unassembled WGS sequence"/>
</dbReference>
<dbReference type="STRING" id="140314.SAMN04488076_1014"/>
<dbReference type="InterPro" id="IPR038200">
    <property type="entry name" value="GW_dom_sf"/>
</dbReference>
<dbReference type="GO" id="GO:0009253">
    <property type="term" value="P:peptidoglycan catabolic process"/>
    <property type="evidence" value="ECO:0007669"/>
    <property type="project" value="InterPro"/>
</dbReference>
<dbReference type="EMBL" id="FJNE01000002">
    <property type="protein sequence ID" value="CZQ84671.1"/>
    <property type="molecule type" value="Genomic_DNA"/>
</dbReference>
<accession>A0A143YBH3</accession>
<keyword evidence="3" id="KW-1185">Reference proteome</keyword>
<dbReference type="OrthoDB" id="9763643at2"/>
<evidence type="ECO:0000313" key="3">
    <source>
        <dbReference type="Proteomes" id="UP000242754"/>
    </source>
</evidence>
<sequence>MAKDAKMKYEIITDHRLTDGYCGSYRNGKPEGVVLHEPANEGLILNQIGYELRDPAANGIVHAWADDDELREISNTDYKCWGAGGPANARLVQIEVCRIANKAKAIAAIDRGLFWAAYQLYWYDLACTDATKNGQGTVWTHLAVTKFLGNTDHTDPIAYWSNVGVSWDTAFAQVKKYYDALHAGDSTIVPALGQPTSVAAEPTVVTYSRVKVDYEVTIVSGGYSIDSRPWGEPGQAFWGRTDNYLGQVVKAVEENGSGEYVNTGLGWIDKRALKKVPVVIESILFLPNGKDWVVYPVEGPYQAGDVISLESDGGSWFTIKGERNDGKVLIVDLPNFGPVGIYFDADKGASISKKYA</sequence>
<protein>
    <submittedName>
        <fullName evidence="2">N-acetylmuramoyl-l-alanine amidase</fullName>
    </submittedName>
</protein>
<reference evidence="2 3" key="1">
    <citation type="submission" date="2016-02" db="EMBL/GenBank/DDBJ databases">
        <authorList>
            <person name="Wen L."/>
            <person name="He K."/>
            <person name="Yang H."/>
        </authorList>
    </citation>
    <scope>NUCLEOTIDE SEQUENCE [LARGE SCALE GENOMIC DNA]</scope>
    <source>
        <strain evidence="2">Trichococcus palustris</strain>
    </source>
</reference>
<gene>
    <name evidence="2" type="ORF">Tpal_520</name>
</gene>
<dbReference type="AlphaFoldDB" id="A0A143YBH3"/>